<dbReference type="Pfam" id="PF13649">
    <property type="entry name" value="Methyltransf_25"/>
    <property type="match status" value="1"/>
</dbReference>
<dbReference type="RefSeq" id="WP_241937697.1">
    <property type="nucleotide sequence ID" value="NZ_JALBGC010000005.1"/>
</dbReference>
<dbReference type="CDD" id="cd02440">
    <property type="entry name" value="AdoMet_MTases"/>
    <property type="match status" value="1"/>
</dbReference>
<comment type="caution">
    <text evidence="2">The sequence shown here is derived from an EMBL/GenBank/DDBJ whole genome shotgun (WGS) entry which is preliminary data.</text>
</comment>
<name>A0A9X2AGP9_9BACT</name>
<keyword evidence="3" id="KW-1185">Reference proteome</keyword>
<keyword evidence="2" id="KW-0489">Methyltransferase</keyword>
<organism evidence="2 3">
    <name type="scientific">Hymenobacter cyanobacteriorum</name>
    <dbReference type="NCBI Taxonomy" id="2926463"/>
    <lineage>
        <taxon>Bacteria</taxon>
        <taxon>Pseudomonadati</taxon>
        <taxon>Bacteroidota</taxon>
        <taxon>Cytophagia</taxon>
        <taxon>Cytophagales</taxon>
        <taxon>Hymenobacteraceae</taxon>
        <taxon>Hymenobacter</taxon>
    </lineage>
</organism>
<dbReference type="AlphaFoldDB" id="A0A9X2AGP9"/>
<accession>A0A9X2AGP9</accession>
<reference evidence="2" key="1">
    <citation type="submission" date="2022-03" db="EMBL/GenBank/DDBJ databases">
        <title>Bacterial whole genome sequence for Hymenobacter sp. DH14.</title>
        <authorList>
            <person name="Le V."/>
        </authorList>
    </citation>
    <scope>NUCLEOTIDE SEQUENCE</scope>
    <source>
        <strain evidence="2">DH14</strain>
    </source>
</reference>
<dbReference type="InterPro" id="IPR029063">
    <property type="entry name" value="SAM-dependent_MTases_sf"/>
</dbReference>
<dbReference type="InterPro" id="IPR041698">
    <property type="entry name" value="Methyltransf_25"/>
</dbReference>
<evidence type="ECO:0000313" key="3">
    <source>
        <dbReference type="Proteomes" id="UP001139193"/>
    </source>
</evidence>
<proteinExistence type="predicted"/>
<evidence type="ECO:0000313" key="2">
    <source>
        <dbReference type="EMBL" id="MCI1189471.1"/>
    </source>
</evidence>
<feature type="domain" description="Methyltransferase" evidence="1">
    <location>
        <begin position="44"/>
        <end position="136"/>
    </location>
</feature>
<dbReference type="SUPFAM" id="SSF53335">
    <property type="entry name" value="S-adenosyl-L-methionine-dependent methyltransferases"/>
    <property type="match status" value="1"/>
</dbReference>
<dbReference type="PANTHER" id="PTHR45036">
    <property type="entry name" value="METHYLTRANSFERASE LIKE 7B"/>
    <property type="match status" value="1"/>
</dbReference>
<dbReference type="GO" id="GO:0032259">
    <property type="term" value="P:methylation"/>
    <property type="evidence" value="ECO:0007669"/>
    <property type="project" value="UniProtKB-KW"/>
</dbReference>
<keyword evidence="2" id="KW-0808">Transferase</keyword>
<dbReference type="Gene3D" id="3.40.50.150">
    <property type="entry name" value="Vaccinia Virus protein VP39"/>
    <property type="match status" value="1"/>
</dbReference>
<dbReference type="Proteomes" id="UP001139193">
    <property type="component" value="Unassembled WGS sequence"/>
</dbReference>
<dbReference type="PANTHER" id="PTHR45036:SF1">
    <property type="entry name" value="METHYLTRANSFERASE LIKE 7A"/>
    <property type="match status" value="1"/>
</dbReference>
<evidence type="ECO:0000259" key="1">
    <source>
        <dbReference type="Pfam" id="PF13649"/>
    </source>
</evidence>
<sequence length="206" mass="23145">MSTQLSNFRYFFLARIYDAALLWFYQPLVRRLVEAVNAEPGNQVLEVGVGTGISLPYYAARKHVTAIDCSLPMLQRARKKAAEHPKVQVELQHAAGEDFQHEAGRFEHVVFCNSLSVVENPSALLGAYYASLRPGGHIYLLNHFTPERGPLRQLDRLLTPAGKVLGFKSFFPLSPLLAPDAIVRTHRGRAGYWRIVHIQKPLLPTC</sequence>
<gene>
    <name evidence="2" type="ORF">MON38_18775</name>
</gene>
<protein>
    <submittedName>
        <fullName evidence="2">Class I SAM-dependent methyltransferase</fullName>
    </submittedName>
</protein>
<dbReference type="GO" id="GO:0008168">
    <property type="term" value="F:methyltransferase activity"/>
    <property type="evidence" value="ECO:0007669"/>
    <property type="project" value="UniProtKB-KW"/>
</dbReference>
<dbReference type="InterPro" id="IPR052356">
    <property type="entry name" value="Thiol_S-MT"/>
</dbReference>
<dbReference type="EMBL" id="JALBGC010000005">
    <property type="protein sequence ID" value="MCI1189471.1"/>
    <property type="molecule type" value="Genomic_DNA"/>
</dbReference>